<dbReference type="eggNOG" id="KOG0417">
    <property type="taxonomic scope" value="Eukaryota"/>
</dbReference>
<dbReference type="InterPro" id="IPR016135">
    <property type="entry name" value="UBQ-conjugating_enzyme/RWD"/>
</dbReference>
<keyword evidence="4" id="KW-0547">Nucleotide-binding</keyword>
<protein>
    <recommendedName>
        <fullName evidence="5">UBC core domain-containing protein</fullName>
    </recommendedName>
</protein>
<dbReference type="GO" id="GO:0004842">
    <property type="term" value="F:ubiquitin-protein transferase activity"/>
    <property type="evidence" value="ECO:0007669"/>
    <property type="project" value="EnsemblFungi"/>
</dbReference>
<feature type="domain" description="UBC core" evidence="5">
    <location>
        <begin position="1"/>
        <end position="156"/>
    </location>
</feature>
<evidence type="ECO:0000313" key="6">
    <source>
        <dbReference type="EMBL" id="CCH60247.1"/>
    </source>
</evidence>
<gene>
    <name evidence="6" type="primary">TBLA0C04500</name>
    <name evidence="6" type="ORF">TBLA_0C04500</name>
</gene>
<name>I2H1J5_HENB6</name>
<sequence length="165" mass="18949">MSRIIKEYNHIRKLNALPDNMTTLHPVSNATSDLSNWHSIILGPKDSPYHNKSFLLEIHIPTEYPSIPPVIKFNKNSIPPHCNVNFTTGEICLNILKNENWSPVWNLLYSVQAIIQLLAYPDPSSPLNIDLSRLLTLKDSKAYNSLIKYYLYNFPKPELICDCEI</sequence>
<keyword evidence="2 4" id="KW-0833">Ubl conjugation pathway</keyword>
<evidence type="ECO:0000256" key="3">
    <source>
        <dbReference type="PROSITE-ProRule" id="PRU10133"/>
    </source>
</evidence>
<keyword evidence="7" id="KW-1185">Reference proteome</keyword>
<dbReference type="GeneID" id="14495227"/>
<keyword evidence="1" id="KW-0808">Transferase</keyword>
<dbReference type="PROSITE" id="PS50127">
    <property type="entry name" value="UBC_2"/>
    <property type="match status" value="1"/>
</dbReference>
<reference evidence="6 7" key="1">
    <citation type="journal article" date="2011" name="Proc. Natl. Acad. Sci. U.S.A.">
        <title>Evolutionary erosion of yeast sex chromosomes by mating-type switching accidents.</title>
        <authorList>
            <person name="Gordon J.L."/>
            <person name="Armisen D."/>
            <person name="Proux-Wera E."/>
            <person name="Oheigeartaigh S.S."/>
            <person name="Byrne K.P."/>
            <person name="Wolfe K.H."/>
        </authorList>
    </citation>
    <scope>NUCLEOTIDE SEQUENCE [LARGE SCALE GENOMIC DNA]</scope>
    <source>
        <strain evidence="7">ATCC 34711 / CBS 6284 / DSM 70876 / NBRC 10599 / NRRL Y-10934 / UCD 77-7</strain>
    </source>
</reference>
<dbReference type="Proteomes" id="UP000002866">
    <property type="component" value="Chromosome 3"/>
</dbReference>
<evidence type="ECO:0000259" key="5">
    <source>
        <dbReference type="PROSITE" id="PS50127"/>
    </source>
</evidence>
<feature type="active site" description="Glycyl thioester intermediate" evidence="3">
    <location>
        <position position="92"/>
    </location>
</feature>
<dbReference type="HOGENOM" id="CLU_030988_13_0_1"/>
<dbReference type="InterPro" id="IPR023313">
    <property type="entry name" value="UBQ-conjugating_AS"/>
</dbReference>
<accession>I2H1J5</accession>
<dbReference type="PANTHER" id="PTHR24068">
    <property type="entry name" value="UBIQUITIN-CONJUGATING ENZYME E2"/>
    <property type="match status" value="1"/>
</dbReference>
<dbReference type="STRING" id="1071380.I2H1J5"/>
<evidence type="ECO:0000256" key="1">
    <source>
        <dbReference type="ARBA" id="ARBA00022679"/>
    </source>
</evidence>
<evidence type="ECO:0000256" key="4">
    <source>
        <dbReference type="RuleBase" id="RU362109"/>
    </source>
</evidence>
<dbReference type="RefSeq" id="XP_004179766.1">
    <property type="nucleotide sequence ID" value="XM_004179718.1"/>
</dbReference>
<dbReference type="SUPFAM" id="SSF54495">
    <property type="entry name" value="UBC-like"/>
    <property type="match status" value="1"/>
</dbReference>
<organism evidence="6 7">
    <name type="scientific">Henningerozyma blattae (strain ATCC 34711 / CBS 6284 / DSM 70876 / NBRC 10599 / NRRL Y-10934 / UCD 77-7)</name>
    <name type="common">Yeast</name>
    <name type="synonym">Tetrapisispora blattae</name>
    <dbReference type="NCBI Taxonomy" id="1071380"/>
    <lineage>
        <taxon>Eukaryota</taxon>
        <taxon>Fungi</taxon>
        <taxon>Dikarya</taxon>
        <taxon>Ascomycota</taxon>
        <taxon>Saccharomycotina</taxon>
        <taxon>Saccharomycetes</taxon>
        <taxon>Saccharomycetales</taxon>
        <taxon>Saccharomycetaceae</taxon>
        <taxon>Henningerozyma</taxon>
    </lineage>
</organism>
<dbReference type="AlphaFoldDB" id="I2H1J5"/>
<dbReference type="OMA" id="WRAVMKG"/>
<dbReference type="Pfam" id="PF00179">
    <property type="entry name" value="UQ_con"/>
    <property type="match status" value="1"/>
</dbReference>
<dbReference type="InterPro" id="IPR000608">
    <property type="entry name" value="UBC"/>
</dbReference>
<dbReference type="SMART" id="SM00212">
    <property type="entry name" value="UBCc"/>
    <property type="match status" value="1"/>
</dbReference>
<proteinExistence type="inferred from homology"/>
<dbReference type="GO" id="GO:0051865">
    <property type="term" value="P:protein autoubiquitination"/>
    <property type="evidence" value="ECO:0007669"/>
    <property type="project" value="EnsemblFungi"/>
</dbReference>
<keyword evidence="4" id="KW-0067">ATP-binding</keyword>
<dbReference type="GO" id="GO:0016562">
    <property type="term" value="P:protein import into peroxisome matrix, receptor recycling"/>
    <property type="evidence" value="ECO:0007669"/>
    <property type="project" value="EnsemblFungi"/>
</dbReference>
<comment type="similarity">
    <text evidence="4">Belongs to the ubiquitin-conjugating enzyme family.</text>
</comment>
<dbReference type="KEGG" id="tbl:TBLA_0C04500"/>
<dbReference type="EMBL" id="HE806318">
    <property type="protein sequence ID" value="CCH60247.1"/>
    <property type="molecule type" value="Genomic_DNA"/>
</dbReference>
<dbReference type="OrthoDB" id="9973183at2759"/>
<dbReference type="InParanoid" id="I2H1J5"/>
<evidence type="ECO:0000256" key="2">
    <source>
        <dbReference type="ARBA" id="ARBA00022786"/>
    </source>
</evidence>
<dbReference type="GO" id="GO:0005524">
    <property type="term" value="F:ATP binding"/>
    <property type="evidence" value="ECO:0007669"/>
    <property type="project" value="UniProtKB-UniRule"/>
</dbReference>
<dbReference type="Gene3D" id="3.10.110.10">
    <property type="entry name" value="Ubiquitin Conjugating Enzyme"/>
    <property type="match status" value="1"/>
</dbReference>
<dbReference type="PROSITE" id="PS00183">
    <property type="entry name" value="UBC_1"/>
    <property type="match status" value="1"/>
</dbReference>
<evidence type="ECO:0000313" key="7">
    <source>
        <dbReference type="Proteomes" id="UP000002866"/>
    </source>
</evidence>
<dbReference type="GO" id="GO:0006513">
    <property type="term" value="P:protein monoubiquitination"/>
    <property type="evidence" value="ECO:0007669"/>
    <property type="project" value="EnsemblFungi"/>
</dbReference>
<dbReference type="GO" id="GO:0005777">
    <property type="term" value="C:peroxisome"/>
    <property type="evidence" value="ECO:0007669"/>
    <property type="project" value="EnsemblFungi"/>
</dbReference>
<dbReference type="FunCoup" id="I2H1J5">
    <property type="interactions" value="94"/>
</dbReference>